<dbReference type="EMBL" id="UINC01037231">
    <property type="protein sequence ID" value="SVB32416.1"/>
    <property type="molecule type" value="Genomic_DNA"/>
</dbReference>
<dbReference type="PANTHER" id="PTHR42856:SF1">
    <property type="entry name" value="ACYL-COENZYME A THIOESTERASE PAAI"/>
    <property type="match status" value="1"/>
</dbReference>
<evidence type="ECO:0000259" key="2">
    <source>
        <dbReference type="Pfam" id="PF03061"/>
    </source>
</evidence>
<dbReference type="AlphaFoldDB" id="A0A382D1Q7"/>
<reference evidence="3" key="1">
    <citation type="submission" date="2018-05" db="EMBL/GenBank/DDBJ databases">
        <authorList>
            <person name="Lanie J.A."/>
            <person name="Ng W.-L."/>
            <person name="Kazmierczak K.M."/>
            <person name="Andrzejewski T.M."/>
            <person name="Davidsen T.M."/>
            <person name="Wayne K.J."/>
            <person name="Tettelin H."/>
            <person name="Glass J.I."/>
            <person name="Rusch D."/>
            <person name="Podicherti R."/>
            <person name="Tsui H.-C.T."/>
            <person name="Winkler M.E."/>
        </authorList>
    </citation>
    <scope>NUCLEOTIDE SEQUENCE</scope>
</reference>
<feature type="domain" description="Thioesterase" evidence="2">
    <location>
        <begin position="55"/>
        <end position="129"/>
    </location>
</feature>
<protein>
    <recommendedName>
        <fullName evidence="2">Thioesterase domain-containing protein</fullName>
    </recommendedName>
</protein>
<dbReference type="CDD" id="cd03443">
    <property type="entry name" value="PaaI_thioesterase"/>
    <property type="match status" value="1"/>
</dbReference>
<name>A0A382D1Q7_9ZZZZ</name>
<dbReference type="PANTHER" id="PTHR42856">
    <property type="entry name" value="ACYL-COENZYME A THIOESTERASE PAAI"/>
    <property type="match status" value="1"/>
</dbReference>
<proteinExistence type="predicted"/>
<dbReference type="NCBIfam" id="TIGR00369">
    <property type="entry name" value="unchar_dom_1"/>
    <property type="match status" value="1"/>
</dbReference>
<keyword evidence="1" id="KW-0378">Hydrolase</keyword>
<evidence type="ECO:0000256" key="1">
    <source>
        <dbReference type="ARBA" id="ARBA00022801"/>
    </source>
</evidence>
<dbReference type="SUPFAM" id="SSF54637">
    <property type="entry name" value="Thioesterase/thiol ester dehydrase-isomerase"/>
    <property type="match status" value="1"/>
</dbReference>
<evidence type="ECO:0000313" key="3">
    <source>
        <dbReference type="EMBL" id="SVB32416.1"/>
    </source>
</evidence>
<gene>
    <name evidence="3" type="ORF">METZ01_LOCUS185270</name>
</gene>
<organism evidence="3">
    <name type="scientific">marine metagenome</name>
    <dbReference type="NCBI Taxonomy" id="408172"/>
    <lineage>
        <taxon>unclassified sequences</taxon>
        <taxon>metagenomes</taxon>
        <taxon>ecological metagenomes</taxon>
    </lineage>
</organism>
<dbReference type="Gene3D" id="3.10.129.10">
    <property type="entry name" value="Hotdog Thioesterase"/>
    <property type="match status" value="1"/>
</dbReference>
<dbReference type="InterPro" id="IPR006683">
    <property type="entry name" value="Thioestr_dom"/>
</dbReference>
<dbReference type="InterPro" id="IPR003736">
    <property type="entry name" value="PAAI_dom"/>
</dbReference>
<dbReference type="GO" id="GO:0016289">
    <property type="term" value="F:acyl-CoA hydrolase activity"/>
    <property type="evidence" value="ECO:0007669"/>
    <property type="project" value="TreeGrafter"/>
</dbReference>
<dbReference type="Pfam" id="PF03061">
    <property type="entry name" value="4HBT"/>
    <property type="match status" value="1"/>
</dbReference>
<dbReference type="InterPro" id="IPR029069">
    <property type="entry name" value="HotDog_dom_sf"/>
</dbReference>
<dbReference type="InterPro" id="IPR052723">
    <property type="entry name" value="Acyl-CoA_thioesterase_PaaI"/>
</dbReference>
<accession>A0A382D1Q7</accession>
<sequence length="145" mass="15773">MVSVSDCSDQRAREICQEMHENDPVCQTLKISLEEVRSGFARISMRLDENMLNAYGTVHGGYSFLLADTAFGFACNSQGEKAFGQSAHITYLTFGRPGELLTAVAKARSSASRTEIFDVTVLGEDGRAVAEFRGLSRVVRGQANA</sequence>